<reference evidence="1 2" key="1">
    <citation type="submission" date="2014-09" db="EMBL/GenBank/DDBJ databases">
        <title>Genome sequencing and annotation of Bacillus Okhensis strain Kh10-101T.</title>
        <authorList>
            <person name="Prakash J.S."/>
        </authorList>
    </citation>
    <scope>NUCLEOTIDE SEQUENCE [LARGE SCALE GENOMIC DNA]</scope>
    <source>
        <strain evidence="2">Kh10-101T</strain>
    </source>
</reference>
<gene>
    <name evidence="1" type="ORF">LQ50_16710</name>
</gene>
<comment type="caution">
    <text evidence="1">The sequence shown here is derived from an EMBL/GenBank/DDBJ whole genome shotgun (WGS) entry which is preliminary data.</text>
</comment>
<dbReference type="InterPro" id="IPR011990">
    <property type="entry name" value="TPR-like_helical_dom_sf"/>
</dbReference>
<dbReference type="STRING" id="333138.LQ50_16710"/>
<accession>A0A0B0I9H4</accession>
<dbReference type="Proteomes" id="UP000030832">
    <property type="component" value="Unassembled WGS sequence"/>
</dbReference>
<name>A0A0B0I9H4_9BACI</name>
<dbReference type="eggNOG" id="COG1655">
    <property type="taxonomic scope" value="Bacteria"/>
</dbReference>
<evidence type="ECO:0000313" key="1">
    <source>
        <dbReference type="EMBL" id="KHF39188.1"/>
    </source>
</evidence>
<dbReference type="Gene3D" id="1.25.40.10">
    <property type="entry name" value="Tetratricopeptide repeat domain"/>
    <property type="match status" value="1"/>
</dbReference>
<sequence length="225" mass="26333">MNAFYDKKVTCLFCLDSFQTKRIRTRYVRVKNVHSDFYTEYADNLINPHLYDVDVCPKCGFASNESFTNHFSDAAKQAVKEGFKGWRNQDFGGERTESEAIQTKKLALYSAMLKQEKHIVIAGICVRLAWIYRLVKNGEQELRFLERALQQYKLSFEKGDYEGTQMSEVKLLYMIGEVARRAGDKEEATSSFSRVIQHKYRQLEPKTVEMAREQWYIIRNSDQVS</sequence>
<evidence type="ECO:0000313" key="2">
    <source>
        <dbReference type="Proteomes" id="UP000030832"/>
    </source>
</evidence>
<dbReference type="InterPro" id="IPR018708">
    <property type="entry name" value="DUF2225"/>
</dbReference>
<dbReference type="AlphaFoldDB" id="A0A0B0I9H4"/>
<keyword evidence="2" id="KW-1185">Reference proteome</keyword>
<organism evidence="1 2">
    <name type="scientific">Halalkalibacter okhensis</name>
    <dbReference type="NCBI Taxonomy" id="333138"/>
    <lineage>
        <taxon>Bacteria</taxon>
        <taxon>Bacillati</taxon>
        <taxon>Bacillota</taxon>
        <taxon>Bacilli</taxon>
        <taxon>Bacillales</taxon>
        <taxon>Bacillaceae</taxon>
        <taxon>Halalkalibacter</taxon>
    </lineage>
</organism>
<dbReference type="SUPFAM" id="SSF48452">
    <property type="entry name" value="TPR-like"/>
    <property type="match status" value="1"/>
</dbReference>
<dbReference type="EMBL" id="JRJU01000022">
    <property type="protein sequence ID" value="KHF39188.1"/>
    <property type="molecule type" value="Genomic_DNA"/>
</dbReference>
<proteinExistence type="predicted"/>
<protein>
    <recommendedName>
        <fullName evidence="3">DUF2225 domain-containing protein</fullName>
    </recommendedName>
</protein>
<dbReference type="Pfam" id="PF09986">
    <property type="entry name" value="DUF2225"/>
    <property type="match status" value="1"/>
</dbReference>
<evidence type="ECO:0008006" key="3">
    <source>
        <dbReference type="Google" id="ProtNLM"/>
    </source>
</evidence>